<dbReference type="Pfam" id="PF05461">
    <property type="entry name" value="ApoL"/>
    <property type="match status" value="1"/>
</dbReference>
<dbReference type="Proteomes" id="UP000824540">
    <property type="component" value="Unassembled WGS sequence"/>
</dbReference>
<dbReference type="OrthoDB" id="6363454at2759"/>
<keyword evidence="5" id="KW-1185">Reference proteome</keyword>
<dbReference type="AlphaFoldDB" id="A0A8T2MR60"/>
<sequence>RILELLSLADAADSFHKRTVTASVGGGVASVAGSVTTITGLILAPFTFGTSIIVTAVGIGVATAGGLTSASANITDTVHSNTDRKKVESMIEQYQEEMKDIRECLEFVQEGMTALEQWNFEQYKESVSKQAMNQNVRHVMKEGGRAGKALMVNTESLISTVQVFSVAGGAAKAAQAISVTTGVMSGLFLALDLFFLAKDSNELRKGAKTQFAAKIREVCKELQEGLLELNRIKADLQRTMDGIVLEEEEEGEEGEEEEGEEGEAAGSTLSHPLLLPHWLPVTGHTPTSYLTGCLSQVTSPPLTSLAACHRSYPLLLPHWLPVTGHIPSSYLTGCLSQ</sequence>
<accession>A0A8T2MR60</accession>
<dbReference type="GO" id="GO:0016020">
    <property type="term" value="C:membrane"/>
    <property type="evidence" value="ECO:0007669"/>
    <property type="project" value="TreeGrafter"/>
</dbReference>
<dbReference type="PANTHER" id="PTHR14096">
    <property type="entry name" value="APOLIPOPROTEIN L"/>
    <property type="match status" value="1"/>
</dbReference>
<feature type="non-terminal residue" evidence="4">
    <location>
        <position position="337"/>
    </location>
</feature>
<reference evidence="4" key="1">
    <citation type="thesis" date="2021" institute="BYU ScholarsArchive" country="Provo, UT, USA">
        <title>Applications of and Algorithms for Genome Assembly and Genomic Analyses with an Emphasis on Marine Teleosts.</title>
        <authorList>
            <person name="Pickett B.D."/>
        </authorList>
    </citation>
    <scope>NUCLEOTIDE SEQUENCE</scope>
    <source>
        <strain evidence="4">HI-2016</strain>
    </source>
</reference>
<feature type="non-terminal residue" evidence="4">
    <location>
        <position position="1"/>
    </location>
</feature>
<organism evidence="4 5">
    <name type="scientific">Albula glossodonta</name>
    <name type="common">roundjaw bonefish</name>
    <dbReference type="NCBI Taxonomy" id="121402"/>
    <lineage>
        <taxon>Eukaryota</taxon>
        <taxon>Metazoa</taxon>
        <taxon>Chordata</taxon>
        <taxon>Craniata</taxon>
        <taxon>Vertebrata</taxon>
        <taxon>Euteleostomi</taxon>
        <taxon>Actinopterygii</taxon>
        <taxon>Neopterygii</taxon>
        <taxon>Teleostei</taxon>
        <taxon>Albuliformes</taxon>
        <taxon>Albulidae</taxon>
        <taxon>Albula</taxon>
    </lineage>
</organism>
<proteinExistence type="inferred from homology"/>
<evidence type="ECO:0000313" key="4">
    <source>
        <dbReference type="EMBL" id="KAG9330879.1"/>
    </source>
</evidence>
<feature type="compositionally biased region" description="Acidic residues" evidence="3">
    <location>
        <begin position="246"/>
        <end position="263"/>
    </location>
</feature>
<dbReference type="GO" id="GO:0008289">
    <property type="term" value="F:lipid binding"/>
    <property type="evidence" value="ECO:0007669"/>
    <property type="project" value="InterPro"/>
</dbReference>
<comment type="caution">
    <text evidence="4">The sequence shown here is derived from an EMBL/GenBank/DDBJ whole genome shotgun (WGS) entry which is preliminary data.</text>
</comment>
<evidence type="ECO:0000313" key="5">
    <source>
        <dbReference type="Proteomes" id="UP000824540"/>
    </source>
</evidence>
<evidence type="ECO:0000256" key="1">
    <source>
        <dbReference type="ARBA" id="ARBA00010090"/>
    </source>
</evidence>
<dbReference type="GO" id="GO:0042157">
    <property type="term" value="P:lipoprotein metabolic process"/>
    <property type="evidence" value="ECO:0007669"/>
    <property type="project" value="InterPro"/>
</dbReference>
<comment type="similarity">
    <text evidence="1">Belongs to the apolipoprotein L family.</text>
</comment>
<evidence type="ECO:0000256" key="3">
    <source>
        <dbReference type="SAM" id="MobiDB-lite"/>
    </source>
</evidence>
<keyword evidence="2" id="KW-0175">Coiled coil</keyword>
<dbReference type="EMBL" id="JAFBMS010000438">
    <property type="protein sequence ID" value="KAG9330879.1"/>
    <property type="molecule type" value="Genomic_DNA"/>
</dbReference>
<feature type="coiled-coil region" evidence="2">
    <location>
        <begin position="84"/>
        <end position="111"/>
    </location>
</feature>
<name>A0A8T2MR60_9TELE</name>
<gene>
    <name evidence="4" type="ORF">JZ751_021821</name>
</gene>
<dbReference type="PANTHER" id="PTHR14096:SF61">
    <property type="entry name" value="APOLIPOPROTEIN L6-LIKE"/>
    <property type="match status" value="1"/>
</dbReference>
<feature type="region of interest" description="Disordered" evidence="3">
    <location>
        <begin position="246"/>
        <end position="267"/>
    </location>
</feature>
<dbReference type="GO" id="GO:0005576">
    <property type="term" value="C:extracellular region"/>
    <property type="evidence" value="ECO:0007669"/>
    <property type="project" value="InterPro"/>
</dbReference>
<dbReference type="GO" id="GO:0006869">
    <property type="term" value="P:lipid transport"/>
    <property type="evidence" value="ECO:0007669"/>
    <property type="project" value="InterPro"/>
</dbReference>
<dbReference type="InterPro" id="IPR008405">
    <property type="entry name" value="ApoL"/>
</dbReference>
<evidence type="ECO:0000256" key="2">
    <source>
        <dbReference type="SAM" id="Coils"/>
    </source>
</evidence>
<protein>
    <submittedName>
        <fullName evidence="4">Uncharacterized protein</fullName>
    </submittedName>
</protein>